<name>A0ABY5MR73_9SPHN</name>
<evidence type="ECO:0000313" key="2">
    <source>
        <dbReference type="Proteomes" id="UP000831921"/>
    </source>
</evidence>
<dbReference type="Proteomes" id="UP000831921">
    <property type="component" value="Chromosome"/>
</dbReference>
<evidence type="ECO:0000313" key="1">
    <source>
        <dbReference type="EMBL" id="UUR06970.1"/>
    </source>
</evidence>
<gene>
    <name evidence="1" type="ORF">M1K48_08365</name>
</gene>
<keyword evidence="2" id="KW-1185">Reference proteome</keyword>
<sequence length="295" mass="33529">MKSVAFVTPTFSPDLERCELLVRSLDKFAPQTPHYLIVDSFEIPLFRHLQSSRTVLLPAEEVIGLAQIRLHLRQNFWLHWRTLPMRGWIRQQILKMAATSSIDEDVVVCVDSDVIFVRPFRQQRLSQDGKLGLLDVDYVDPMVEKWTMTAERLLGLSPGSVPRRGHVGHLITWSKAHMRALQGRLEEVSGQPWQVAIGRCRTFSEYILYGVFVREILDYGLSEHAPSTLALVRQPWHHDLSTEPGLLSFIAEPEEDNVAVMVHSKFGISPRKVAEIFDALASDSDLPNRVNSASI</sequence>
<accession>A0ABY5MR73</accession>
<dbReference type="Pfam" id="PF20102">
    <property type="entry name" value="DUF6492"/>
    <property type="match status" value="1"/>
</dbReference>
<dbReference type="InterPro" id="IPR045499">
    <property type="entry name" value="DUF6492"/>
</dbReference>
<reference evidence="1 2" key="1">
    <citation type="submission" date="2022-05" db="EMBL/GenBank/DDBJ databases">
        <title>S8-45 Sphingomonas ultraviolaceadurans.</title>
        <authorList>
            <person name="Liu Y."/>
        </authorList>
    </citation>
    <scope>NUCLEOTIDE SEQUENCE [LARGE SCALE GENOMIC DNA]</scope>
    <source>
        <strain evidence="1 2">S8-45</strain>
    </source>
</reference>
<proteinExistence type="predicted"/>
<protein>
    <submittedName>
        <fullName evidence="1">DUF6492 family protein</fullName>
    </submittedName>
</protein>
<dbReference type="RefSeq" id="WP_249454329.1">
    <property type="nucleotide sequence ID" value="NZ_CP097253.1"/>
</dbReference>
<dbReference type="EMBL" id="CP097253">
    <property type="protein sequence ID" value="UUR06970.1"/>
    <property type="molecule type" value="Genomic_DNA"/>
</dbReference>
<organism evidence="1 2">
    <name type="scientific">Sphingomonas glaciei</name>
    <dbReference type="NCBI Taxonomy" id="2938948"/>
    <lineage>
        <taxon>Bacteria</taxon>
        <taxon>Pseudomonadati</taxon>
        <taxon>Pseudomonadota</taxon>
        <taxon>Alphaproteobacteria</taxon>
        <taxon>Sphingomonadales</taxon>
        <taxon>Sphingomonadaceae</taxon>
        <taxon>Sphingomonas</taxon>
    </lineage>
</organism>